<organism evidence="5">
    <name type="scientific">Longilinea arvoryzae</name>
    <dbReference type="NCBI Taxonomy" id="360412"/>
    <lineage>
        <taxon>Bacteria</taxon>
        <taxon>Bacillati</taxon>
        <taxon>Chloroflexota</taxon>
        <taxon>Anaerolineae</taxon>
        <taxon>Anaerolineales</taxon>
        <taxon>Anaerolineaceae</taxon>
        <taxon>Longilinea</taxon>
    </lineage>
</organism>
<keyword evidence="6" id="KW-1185">Reference proteome</keyword>
<dbReference type="InterPro" id="IPR011663">
    <property type="entry name" value="UTRA"/>
</dbReference>
<dbReference type="STRING" id="360412.LARV_01489"/>
<proteinExistence type="predicted"/>
<dbReference type="SUPFAM" id="SSF46785">
    <property type="entry name" value="Winged helix' DNA-binding domain"/>
    <property type="match status" value="1"/>
</dbReference>
<dbReference type="PRINTS" id="PR00035">
    <property type="entry name" value="HTHGNTR"/>
</dbReference>
<dbReference type="RefSeq" id="WP_075073054.1">
    <property type="nucleotide sequence ID" value="NZ_DF967972.1"/>
</dbReference>
<dbReference type="PROSITE" id="PS50949">
    <property type="entry name" value="HTH_GNTR"/>
    <property type="match status" value="1"/>
</dbReference>
<dbReference type="SMART" id="SM00866">
    <property type="entry name" value="UTRA"/>
    <property type="match status" value="1"/>
</dbReference>
<dbReference type="InterPro" id="IPR000524">
    <property type="entry name" value="Tscrpt_reg_HTH_GntR"/>
</dbReference>
<evidence type="ECO:0000313" key="5">
    <source>
        <dbReference type="EMBL" id="GAP13734.1"/>
    </source>
</evidence>
<dbReference type="SUPFAM" id="SSF64288">
    <property type="entry name" value="Chorismate lyase-like"/>
    <property type="match status" value="1"/>
</dbReference>
<dbReference type="InterPro" id="IPR036390">
    <property type="entry name" value="WH_DNA-bd_sf"/>
</dbReference>
<dbReference type="AlphaFoldDB" id="A0A0S7BGV0"/>
<keyword evidence="1" id="KW-0805">Transcription regulation</keyword>
<dbReference type="GO" id="GO:0003700">
    <property type="term" value="F:DNA-binding transcription factor activity"/>
    <property type="evidence" value="ECO:0007669"/>
    <property type="project" value="InterPro"/>
</dbReference>
<reference evidence="5" key="1">
    <citation type="submission" date="2015-07" db="EMBL/GenBank/DDBJ databases">
        <title>Draft Genome Sequences of Anaerolinea thermolimosa IMO-1, Bellilinea caldifistulae GOMI-1, Leptolinea tardivitalis YMTK-2, Levilinea saccharolytica KIBI-1,Longilinea arvoryzae KOME-1, Previously Described as Members of the Anaerolineaceae (Chloroflexi).</title>
        <authorList>
            <person name="Sekiguchi Y."/>
            <person name="Ohashi A."/>
            <person name="Matsuura N."/>
            <person name="Tourlousse M.D."/>
        </authorList>
    </citation>
    <scope>NUCLEOTIDE SEQUENCE [LARGE SCALE GENOMIC DNA]</scope>
    <source>
        <strain evidence="5">KOME-1</strain>
    </source>
</reference>
<dbReference type="PANTHER" id="PTHR44846:SF1">
    <property type="entry name" value="MANNOSYL-D-GLYCERATE TRANSPORT_METABOLISM SYSTEM REPRESSOR MNGR-RELATED"/>
    <property type="match status" value="1"/>
</dbReference>
<dbReference type="InterPro" id="IPR028978">
    <property type="entry name" value="Chorismate_lyase_/UTRA_dom_sf"/>
</dbReference>
<dbReference type="InterPro" id="IPR050679">
    <property type="entry name" value="Bact_HTH_transcr_reg"/>
</dbReference>
<dbReference type="PANTHER" id="PTHR44846">
    <property type="entry name" value="MANNOSYL-D-GLYCERATE TRANSPORT/METABOLISM SYSTEM REPRESSOR MNGR-RELATED"/>
    <property type="match status" value="1"/>
</dbReference>
<gene>
    <name evidence="5" type="ORF">LARV_01489</name>
</gene>
<evidence type="ECO:0000259" key="4">
    <source>
        <dbReference type="PROSITE" id="PS50949"/>
    </source>
</evidence>
<dbReference type="Pfam" id="PF07702">
    <property type="entry name" value="UTRA"/>
    <property type="match status" value="1"/>
</dbReference>
<dbReference type="Gene3D" id="3.40.1410.10">
    <property type="entry name" value="Chorismate lyase-like"/>
    <property type="match status" value="1"/>
</dbReference>
<evidence type="ECO:0000256" key="1">
    <source>
        <dbReference type="ARBA" id="ARBA00023015"/>
    </source>
</evidence>
<name>A0A0S7BGV0_9CHLR</name>
<dbReference type="InterPro" id="IPR036388">
    <property type="entry name" value="WH-like_DNA-bd_sf"/>
</dbReference>
<dbReference type="CDD" id="cd07377">
    <property type="entry name" value="WHTH_GntR"/>
    <property type="match status" value="1"/>
</dbReference>
<sequence length="258" mass="29004">MDFIQLDKNSSEQLYLQIRRILLKAIREQDLLPGQRIPSVTELSDLTHVARMTVRQALQVLIDEGWLYTVPGKGTFVSESPRIEQNLQYLSGWTEEISAQGMVPSTRVISLNVLPADKMVANRLGVPVGTRVYCLVRVRLADNFPVSLEKTHLCCDAFPGLDKMIDQNPSLYHILREKYQAYPIRALQFIEAGEADGVTATLLEIPVGKAVMTSERITYDANGRQIEYTIGVTRAGFLRYKTELSANSATVREFIVKS</sequence>
<dbReference type="OrthoDB" id="146373at2"/>
<protein>
    <submittedName>
        <fullName evidence="5">Transcriptional regulator</fullName>
    </submittedName>
</protein>
<evidence type="ECO:0000256" key="2">
    <source>
        <dbReference type="ARBA" id="ARBA00023125"/>
    </source>
</evidence>
<evidence type="ECO:0000256" key="3">
    <source>
        <dbReference type="ARBA" id="ARBA00023163"/>
    </source>
</evidence>
<dbReference type="EMBL" id="DF967972">
    <property type="protein sequence ID" value="GAP13734.1"/>
    <property type="molecule type" value="Genomic_DNA"/>
</dbReference>
<keyword evidence="3" id="KW-0804">Transcription</keyword>
<dbReference type="Proteomes" id="UP000055060">
    <property type="component" value="Unassembled WGS sequence"/>
</dbReference>
<feature type="domain" description="HTH gntR-type" evidence="4">
    <location>
        <begin position="12"/>
        <end position="80"/>
    </location>
</feature>
<dbReference type="SMART" id="SM00345">
    <property type="entry name" value="HTH_GNTR"/>
    <property type="match status" value="1"/>
</dbReference>
<dbReference type="GO" id="GO:0003677">
    <property type="term" value="F:DNA binding"/>
    <property type="evidence" value="ECO:0007669"/>
    <property type="project" value="UniProtKB-KW"/>
</dbReference>
<evidence type="ECO:0000313" key="6">
    <source>
        <dbReference type="Proteomes" id="UP000055060"/>
    </source>
</evidence>
<dbReference type="Gene3D" id="1.10.10.10">
    <property type="entry name" value="Winged helix-like DNA-binding domain superfamily/Winged helix DNA-binding domain"/>
    <property type="match status" value="1"/>
</dbReference>
<dbReference type="Pfam" id="PF00392">
    <property type="entry name" value="GntR"/>
    <property type="match status" value="1"/>
</dbReference>
<dbReference type="GO" id="GO:0045892">
    <property type="term" value="P:negative regulation of DNA-templated transcription"/>
    <property type="evidence" value="ECO:0007669"/>
    <property type="project" value="TreeGrafter"/>
</dbReference>
<accession>A0A0S7BGV0</accession>
<keyword evidence="2" id="KW-0238">DNA-binding</keyword>